<dbReference type="InterPro" id="IPR013825">
    <property type="entry name" value="Topo_IA_cen_sub2"/>
</dbReference>
<evidence type="ECO:0000256" key="1">
    <source>
        <dbReference type="ARBA" id="ARBA00000213"/>
    </source>
</evidence>
<dbReference type="InterPro" id="IPR000380">
    <property type="entry name" value="Topo_IA"/>
</dbReference>
<dbReference type="Gene3D" id="3.30.65.10">
    <property type="entry name" value="Bacterial Topoisomerase I, domain 1"/>
    <property type="match status" value="2"/>
</dbReference>
<comment type="similarity">
    <text evidence="2 10">Belongs to the type IA topoisomerase family.</text>
</comment>
<dbReference type="InterPro" id="IPR028612">
    <property type="entry name" value="Topoisom_1_IA"/>
</dbReference>
<feature type="site" description="Interaction with DNA" evidence="10">
    <location>
        <position position="139"/>
    </location>
</feature>
<sequence length="847" mass="96359">MTKALIIVESPAKIKTLRKLLGSNYLFESSLGHIRDLPQKGFGIDVENDFEPQYTIMSDKKDVIDRLKKAAKQVSIVYLSPDPDREGEAIAWHIASILPKGTKFKRVTFNAITKEAVSEALKNPRQIDQGLVDAQQARRLLDRIVGYKISPILMRRVQGARDGGLSAGRVQSVALKLVVDREKEIEVFLPVEYWNIQSILQTDKNSTPIYACLYAIDGKKVEKEAVPGKDYILINKEEAAHKVVAQLQNSSYKVQSVERKEKKRNSVPPFITSTLQQEASRHFGFSASRTMNISQGLYEGIDLGNTGAEGLITYMRTDSVRIAPEAIDLARKYITKVYGKEFLPSQGKQYSSKKNAQDAHEAIRPTSLQYSPEEIKSYLTTDQYKLYLLIWRRFLASQMNPAIYDTVSCDIITNQNMLLRATGSTLKFSGFLVVYEEKKDVPEKEEQQEDEKMLPSLVEGQPLLLLDVDAQQAFTRPPPRFTEASLVKELEKSGIGRPSTYATIMNKIQSRDYTVKEKGSLKPTELGRVIAQMLEENFKMIMDVGFTSAMEDELEEIAYNHKNWKVLLHDFWKRFIPFVVAAEKEAFVPRVATDIDCPNCGHKLEKIWARNKYFYGCSSYPTCDFTTPLEALNFNKEDYDPNFNWDQLCSKCGSAMKIRYGRFGTFLGCSRYPECKGIVNIPKKDEISAQDLPTCPALGCDGKMVQRRSRFGKPFFSCSNYPDCDIIINNLDQLTEKYVNHPKTPYVSKKPKKGKKSPSKIKKTDKKPIKNAHLYTLSSELQAIVKEEKLSRPEVVKKMWEYIKKHNCQDQKNKRLIIPDTKLAKVFGSKEPIDMLKLAGLLTPHLQ</sequence>
<keyword evidence="8 10" id="KW-0238">DNA-binding</keyword>
<feature type="site" description="Interaction with DNA" evidence="10">
    <location>
        <position position="142"/>
    </location>
</feature>
<evidence type="ECO:0000256" key="3">
    <source>
        <dbReference type="ARBA" id="ARBA00022723"/>
    </source>
</evidence>
<dbReference type="InterPro" id="IPR023406">
    <property type="entry name" value="Topo_IA_AS"/>
</dbReference>
<dbReference type="SUPFAM" id="SSF57783">
    <property type="entry name" value="Zinc beta-ribbon"/>
    <property type="match status" value="2"/>
</dbReference>
<dbReference type="PROSITE" id="PS51925">
    <property type="entry name" value="SWIB_MDM2"/>
    <property type="match status" value="1"/>
</dbReference>
<feature type="region of interest" description="Disordered" evidence="11">
    <location>
        <begin position="742"/>
        <end position="766"/>
    </location>
</feature>
<comment type="catalytic activity">
    <reaction evidence="1 10">
        <text>ATP-independent breakage of single-stranded DNA, followed by passage and rejoining.</text>
        <dbReference type="EC" id="5.6.2.1"/>
    </reaction>
</comment>
<evidence type="ECO:0000256" key="8">
    <source>
        <dbReference type="ARBA" id="ARBA00023125"/>
    </source>
</evidence>
<reference evidence="15 16" key="1">
    <citation type="journal article" date="2022" name="bioRxiv">
        <title>Ecology and evolution of chlamydial symbionts of arthropods.</title>
        <authorList>
            <person name="Halter T."/>
            <person name="Koestlbacher S."/>
            <person name="Collingro A."/>
            <person name="Sixt B.S."/>
            <person name="Toenshoff E.R."/>
            <person name="Hendrickx F."/>
            <person name="Kostanjsek R."/>
            <person name="Horn M."/>
        </authorList>
    </citation>
    <scope>NUCLEOTIDE SEQUENCE [LARGE SCALE GENOMIC DNA]</scope>
    <source>
        <strain evidence="15">W744xW776</strain>
    </source>
</reference>
<evidence type="ECO:0000256" key="11">
    <source>
        <dbReference type="SAM" id="MobiDB-lite"/>
    </source>
</evidence>
<feature type="site" description="Interaction with DNA" evidence="10">
    <location>
        <position position="138"/>
    </location>
</feature>
<dbReference type="SMART" id="SM00437">
    <property type="entry name" value="TOP1Ac"/>
    <property type="match status" value="1"/>
</dbReference>
<dbReference type="CDD" id="cd03363">
    <property type="entry name" value="TOPRIM_TopoIA_TopoI"/>
    <property type="match status" value="1"/>
</dbReference>
<dbReference type="NCBIfam" id="NF004966">
    <property type="entry name" value="PRK06319.1"/>
    <property type="match status" value="1"/>
</dbReference>
<dbReference type="InterPro" id="IPR036885">
    <property type="entry name" value="SWIB_MDM2_dom_sf"/>
</dbReference>
<dbReference type="Gene3D" id="1.10.245.10">
    <property type="entry name" value="SWIB/MDM2 domain"/>
    <property type="match status" value="1"/>
</dbReference>
<feature type="domain" description="DM2" evidence="13">
    <location>
        <begin position="770"/>
        <end position="847"/>
    </location>
</feature>
<evidence type="ECO:0000256" key="9">
    <source>
        <dbReference type="ARBA" id="ARBA00023235"/>
    </source>
</evidence>
<dbReference type="InterPro" id="IPR013498">
    <property type="entry name" value="Topo_IA_Znf"/>
</dbReference>
<dbReference type="PROSITE" id="PS52039">
    <property type="entry name" value="TOPO_IA_2"/>
    <property type="match status" value="1"/>
</dbReference>
<dbReference type="InterPro" id="IPR005733">
    <property type="entry name" value="TopoI_bac-type"/>
</dbReference>
<dbReference type="EMBL" id="CP075587">
    <property type="protein sequence ID" value="QYF48076.1"/>
    <property type="molecule type" value="Genomic_DNA"/>
</dbReference>
<dbReference type="PANTHER" id="PTHR42785">
    <property type="entry name" value="DNA TOPOISOMERASE, TYPE IA, CORE"/>
    <property type="match status" value="1"/>
</dbReference>
<dbReference type="PRINTS" id="PR00417">
    <property type="entry name" value="PRTPISMRASEI"/>
</dbReference>
<evidence type="ECO:0000259" key="12">
    <source>
        <dbReference type="PROSITE" id="PS50880"/>
    </source>
</evidence>
<feature type="domain" description="Topo IA-type catalytic" evidence="14">
    <location>
        <begin position="128"/>
        <end position="579"/>
    </location>
</feature>
<dbReference type="Gene3D" id="2.70.20.10">
    <property type="entry name" value="Topoisomerase I, domain 3"/>
    <property type="match status" value="1"/>
</dbReference>
<dbReference type="PROSITE" id="PS50880">
    <property type="entry name" value="TOPRIM"/>
    <property type="match status" value="1"/>
</dbReference>
<dbReference type="InterPro" id="IPR013826">
    <property type="entry name" value="Topo_IA_cen_sub3"/>
</dbReference>
<dbReference type="NCBIfam" id="TIGR01051">
    <property type="entry name" value="topA_bact"/>
    <property type="match status" value="1"/>
</dbReference>
<keyword evidence="7 10" id="KW-0799">Topoisomerase</keyword>
<feature type="site" description="Interaction with DNA" evidence="10">
    <location>
        <position position="33"/>
    </location>
</feature>
<organism evidence="15 16">
    <name type="scientific">Candidatus Rhabdochlamydia oedothoracis</name>
    <dbReference type="NCBI Taxonomy" id="2720720"/>
    <lineage>
        <taxon>Bacteria</taxon>
        <taxon>Pseudomonadati</taxon>
        <taxon>Chlamydiota</taxon>
        <taxon>Chlamydiia</taxon>
        <taxon>Parachlamydiales</taxon>
        <taxon>Candidatus Rhabdochlamydiaceae</taxon>
        <taxon>Candidatus Rhabdochlamydia</taxon>
    </lineage>
</organism>
<accession>A0ABX8UZM1</accession>
<proteinExistence type="inferred from homology"/>
<dbReference type="InterPro" id="IPR006171">
    <property type="entry name" value="TOPRIM_dom"/>
</dbReference>
<evidence type="ECO:0000259" key="14">
    <source>
        <dbReference type="PROSITE" id="PS52039"/>
    </source>
</evidence>
<dbReference type="Pfam" id="PF01751">
    <property type="entry name" value="Toprim"/>
    <property type="match status" value="1"/>
</dbReference>
<feature type="active site" description="O-(5'-phospho-DNA)-tyrosine intermediate" evidence="10">
    <location>
        <position position="314"/>
    </location>
</feature>
<feature type="region of interest" description="Interaction with DNA" evidence="10">
    <location>
        <begin position="166"/>
        <end position="171"/>
    </location>
</feature>
<dbReference type="InterPro" id="IPR003601">
    <property type="entry name" value="Topo_IA_2"/>
</dbReference>
<keyword evidence="3" id="KW-0479">Metal-binding</keyword>
<dbReference type="InterPro" id="IPR013497">
    <property type="entry name" value="Topo_IA_cen"/>
</dbReference>
<dbReference type="SMART" id="SM00436">
    <property type="entry name" value="TOP1Bc"/>
    <property type="match status" value="1"/>
</dbReference>
<feature type="compositionally biased region" description="Basic residues" evidence="11">
    <location>
        <begin position="749"/>
        <end position="765"/>
    </location>
</feature>
<dbReference type="InterPro" id="IPR003121">
    <property type="entry name" value="SWIB_MDM2_domain"/>
</dbReference>
<dbReference type="Proteomes" id="UP000826014">
    <property type="component" value="Chromosome"/>
</dbReference>
<evidence type="ECO:0000256" key="7">
    <source>
        <dbReference type="ARBA" id="ARBA00023029"/>
    </source>
</evidence>
<dbReference type="GO" id="GO:0003917">
    <property type="term" value="F:DNA topoisomerase type I (single strand cut, ATP-independent) activity"/>
    <property type="evidence" value="ECO:0007669"/>
    <property type="project" value="UniProtKB-EC"/>
</dbReference>
<dbReference type="InterPro" id="IPR023405">
    <property type="entry name" value="Topo_IA_core_domain"/>
</dbReference>
<comment type="caution">
    <text evidence="10">Lacks conserved residue(s) required for the propagation of feature annotation.</text>
</comment>
<feature type="site" description="Interaction with DNA" evidence="10">
    <location>
        <position position="316"/>
    </location>
</feature>
<dbReference type="Pfam" id="PF01131">
    <property type="entry name" value="Topoisom_bac"/>
    <property type="match status" value="1"/>
</dbReference>
<evidence type="ECO:0000313" key="16">
    <source>
        <dbReference type="Proteomes" id="UP000826014"/>
    </source>
</evidence>
<name>A0ABX8UZM1_9BACT</name>
<dbReference type="PROSITE" id="PS00396">
    <property type="entry name" value="TOPO_IA_1"/>
    <property type="match status" value="1"/>
</dbReference>
<dbReference type="Gene3D" id="3.40.50.140">
    <property type="match status" value="1"/>
</dbReference>
<evidence type="ECO:0000256" key="5">
    <source>
        <dbReference type="ARBA" id="ARBA00022833"/>
    </source>
</evidence>
<dbReference type="SMART" id="SM00493">
    <property type="entry name" value="TOPRIM"/>
    <property type="match status" value="1"/>
</dbReference>
<dbReference type="Gene3D" id="1.10.460.10">
    <property type="entry name" value="Topoisomerase I, domain 2"/>
    <property type="match status" value="1"/>
</dbReference>
<dbReference type="SUPFAM" id="SSF56712">
    <property type="entry name" value="Prokaryotic type I DNA topoisomerase"/>
    <property type="match status" value="1"/>
</dbReference>
<feature type="domain" description="Toprim" evidence="12">
    <location>
        <begin position="3"/>
        <end position="112"/>
    </location>
</feature>
<evidence type="ECO:0000256" key="2">
    <source>
        <dbReference type="ARBA" id="ARBA00009446"/>
    </source>
</evidence>
<dbReference type="InterPro" id="IPR019835">
    <property type="entry name" value="SWIB_domain"/>
</dbReference>
<feature type="site" description="Interaction with DNA" evidence="10">
    <location>
        <position position="511"/>
    </location>
</feature>
<feature type="site" description="Interaction with DNA" evidence="10">
    <location>
        <position position="147"/>
    </location>
</feature>
<dbReference type="EC" id="5.6.2.1" evidence="10"/>
<evidence type="ECO:0000256" key="10">
    <source>
        <dbReference type="HAMAP-Rule" id="MF_00952"/>
    </source>
</evidence>
<protein>
    <recommendedName>
        <fullName evidence="10">DNA topoisomerase 1</fullName>
        <ecNumber evidence="10">5.6.2.1</ecNumber>
    </recommendedName>
    <alternativeName>
        <fullName evidence="10">DNA topoisomerase I</fullName>
    </alternativeName>
</protein>
<dbReference type="RefSeq" id="WP_215217694.1">
    <property type="nucleotide sequence ID" value="NZ_CP075587.1"/>
</dbReference>
<evidence type="ECO:0000256" key="4">
    <source>
        <dbReference type="ARBA" id="ARBA00022771"/>
    </source>
</evidence>
<dbReference type="Pfam" id="PF02201">
    <property type="entry name" value="SWIB"/>
    <property type="match status" value="1"/>
</dbReference>
<evidence type="ECO:0000259" key="13">
    <source>
        <dbReference type="PROSITE" id="PS51925"/>
    </source>
</evidence>
<dbReference type="CDD" id="cd00186">
    <property type="entry name" value="TOP1Ac"/>
    <property type="match status" value="1"/>
</dbReference>
<comment type="function">
    <text evidence="10">Releases the supercoiling and torsional tension of DNA, which is introduced during the DNA replication and transcription, by transiently cleaving and rejoining one strand of the DNA duplex. Introduces a single-strand break via transesterification at a target site in duplex DNA. The scissile phosphodiester is attacked by the catalytic tyrosine of the enzyme, resulting in the formation of a DNA-(5'-phosphotyrosyl)-enzyme intermediate and the expulsion of a 3'-OH DNA strand. The free DNA strand then undergoes passage around the unbroken strand, thus removing DNA supercoils. Finally, in the religation step, the DNA 3'-OH attacks the covalent intermediate to expel the active-site tyrosine and restore the DNA phosphodiester backbone.</text>
</comment>
<keyword evidence="5" id="KW-0862">Zinc</keyword>
<keyword evidence="4" id="KW-0863">Zinc-finger</keyword>
<dbReference type="HAMAP" id="MF_00952">
    <property type="entry name" value="Topoisom_1_prok"/>
    <property type="match status" value="1"/>
</dbReference>
<keyword evidence="9 10" id="KW-0413">Isomerase</keyword>
<dbReference type="Pfam" id="PF01396">
    <property type="entry name" value="Zn_ribbon_Top1"/>
    <property type="match status" value="3"/>
</dbReference>
<keyword evidence="16" id="KW-1185">Reference proteome</keyword>
<dbReference type="PANTHER" id="PTHR42785:SF1">
    <property type="entry name" value="DNA TOPOISOMERASE"/>
    <property type="match status" value="1"/>
</dbReference>
<evidence type="ECO:0000313" key="15">
    <source>
        <dbReference type="EMBL" id="QYF48076.1"/>
    </source>
</evidence>
<evidence type="ECO:0000256" key="6">
    <source>
        <dbReference type="ARBA" id="ARBA00022842"/>
    </source>
</evidence>
<dbReference type="InterPro" id="IPR013824">
    <property type="entry name" value="Topo_IA_cen_sub1"/>
</dbReference>
<dbReference type="SMART" id="SM00151">
    <property type="entry name" value="SWIB"/>
    <property type="match status" value="1"/>
</dbReference>
<dbReference type="InterPro" id="IPR034149">
    <property type="entry name" value="TOPRIM_TopoI"/>
</dbReference>
<dbReference type="InterPro" id="IPR003602">
    <property type="entry name" value="Topo_IA_DNA-bd_dom"/>
</dbReference>
<dbReference type="CDD" id="cd10567">
    <property type="entry name" value="SWIB-MDM2_like"/>
    <property type="match status" value="1"/>
</dbReference>
<keyword evidence="6" id="KW-0460">Magnesium</keyword>
<dbReference type="SUPFAM" id="SSF47592">
    <property type="entry name" value="SWIB/MDM2 domain"/>
    <property type="match status" value="1"/>
</dbReference>
<comment type="subunit">
    <text evidence="10">Monomer.</text>
</comment>
<dbReference type="Gene3D" id="1.10.290.10">
    <property type="entry name" value="Topoisomerase I, domain 4"/>
    <property type="match status" value="1"/>
</dbReference>
<gene>
    <name evidence="10" type="primary">topA</name>
    <name evidence="15" type="ORF">RHABOEDO_000170</name>
</gene>